<dbReference type="PROSITE" id="PS50110">
    <property type="entry name" value="RESPONSE_REGULATORY"/>
    <property type="match status" value="1"/>
</dbReference>
<dbReference type="InterPro" id="IPR011006">
    <property type="entry name" value="CheY-like_superfamily"/>
</dbReference>
<evidence type="ECO:0000256" key="1">
    <source>
        <dbReference type="ARBA" id="ARBA00022553"/>
    </source>
</evidence>
<evidence type="ECO:0000256" key="2">
    <source>
        <dbReference type="PROSITE-ProRule" id="PRU00169"/>
    </source>
</evidence>
<proteinExistence type="predicted"/>
<keyword evidence="5" id="KW-1185">Reference proteome</keyword>
<evidence type="ECO:0000259" key="3">
    <source>
        <dbReference type="PROSITE" id="PS50110"/>
    </source>
</evidence>
<feature type="modified residue" description="4-aspartylphosphate" evidence="2">
    <location>
        <position position="55"/>
    </location>
</feature>
<feature type="domain" description="Response regulatory" evidence="3">
    <location>
        <begin position="5"/>
        <end position="122"/>
    </location>
</feature>
<evidence type="ECO:0000313" key="5">
    <source>
        <dbReference type="Proteomes" id="UP000008206"/>
    </source>
</evidence>
<evidence type="ECO:0000313" key="4">
    <source>
        <dbReference type="EMBL" id="ADN14942.1"/>
    </source>
</evidence>
<name>E0U8S8_GLOV7</name>
<dbReference type="eggNOG" id="COG0745">
    <property type="taxonomic scope" value="Bacteria"/>
</dbReference>
<reference evidence="5" key="1">
    <citation type="journal article" date="2011" name="MBio">
        <title>Novel metabolic attributes of the genus Cyanothece, comprising a group of unicellular nitrogen-fixing Cyanobacteria.</title>
        <authorList>
            <person name="Bandyopadhyay A."/>
            <person name="Elvitigala T."/>
            <person name="Welsh E."/>
            <person name="Stockel J."/>
            <person name="Liberton M."/>
            <person name="Min H."/>
            <person name="Sherman L.A."/>
            <person name="Pakrasi H.B."/>
        </authorList>
    </citation>
    <scope>NUCLEOTIDE SEQUENCE [LARGE SCALE GENOMIC DNA]</scope>
    <source>
        <strain evidence="5">PCC 7822</strain>
    </source>
</reference>
<gene>
    <name evidence="4" type="ordered locus">Cyan7822_2985</name>
</gene>
<dbReference type="EMBL" id="CP002198">
    <property type="protein sequence ID" value="ADN14942.1"/>
    <property type="molecule type" value="Genomic_DNA"/>
</dbReference>
<dbReference type="SMART" id="SM00448">
    <property type="entry name" value="REC"/>
    <property type="match status" value="1"/>
</dbReference>
<dbReference type="OrthoDB" id="424582at2"/>
<accession>E0U8S8</accession>
<dbReference type="Proteomes" id="UP000008206">
    <property type="component" value="Chromosome"/>
</dbReference>
<dbReference type="KEGG" id="cyj:Cyan7822_2985"/>
<dbReference type="Gene3D" id="3.40.50.2300">
    <property type="match status" value="1"/>
</dbReference>
<dbReference type="GO" id="GO:0000160">
    <property type="term" value="P:phosphorelay signal transduction system"/>
    <property type="evidence" value="ECO:0007669"/>
    <property type="project" value="InterPro"/>
</dbReference>
<dbReference type="AlphaFoldDB" id="E0U8S8"/>
<dbReference type="CDD" id="cd17552">
    <property type="entry name" value="REC_RR468-like"/>
    <property type="match status" value="1"/>
</dbReference>
<dbReference type="RefSeq" id="WP_013323035.1">
    <property type="nucleotide sequence ID" value="NC_014501.1"/>
</dbReference>
<dbReference type="Pfam" id="PF00072">
    <property type="entry name" value="Response_reg"/>
    <property type="match status" value="1"/>
</dbReference>
<dbReference type="HOGENOM" id="CLU_000445_69_17_3"/>
<sequence>MKPKKILVIDDDEAIQEVVQGCLEELAQWEVVTAGSGEQGLQIAASEFFDGILLDVSMPGMDGIETWQKLQENPATKSIPVVLLTARVQPSETALFSQLGVAGVLVKPFNPLSIAEQIAQLLKWI</sequence>
<dbReference type="PANTHER" id="PTHR44591:SF22">
    <property type="entry name" value="CHEY SUBFAMILY"/>
    <property type="match status" value="1"/>
</dbReference>
<organism evidence="4 5">
    <name type="scientific">Gloeothece verrucosa (strain PCC 7822)</name>
    <name type="common">Cyanothece sp. (strain PCC 7822)</name>
    <dbReference type="NCBI Taxonomy" id="497965"/>
    <lineage>
        <taxon>Bacteria</taxon>
        <taxon>Bacillati</taxon>
        <taxon>Cyanobacteriota</taxon>
        <taxon>Cyanophyceae</taxon>
        <taxon>Oscillatoriophycideae</taxon>
        <taxon>Chroococcales</taxon>
        <taxon>Aphanothecaceae</taxon>
        <taxon>Gloeothece</taxon>
        <taxon>Gloeothece verrucosa</taxon>
    </lineage>
</organism>
<keyword evidence="1 2" id="KW-0597">Phosphoprotein</keyword>
<dbReference type="InterPro" id="IPR050595">
    <property type="entry name" value="Bact_response_regulator"/>
</dbReference>
<dbReference type="SUPFAM" id="SSF52172">
    <property type="entry name" value="CheY-like"/>
    <property type="match status" value="1"/>
</dbReference>
<dbReference type="PANTHER" id="PTHR44591">
    <property type="entry name" value="STRESS RESPONSE REGULATOR PROTEIN 1"/>
    <property type="match status" value="1"/>
</dbReference>
<protein>
    <submittedName>
        <fullName evidence="4">Response regulator receiver protein</fullName>
    </submittedName>
</protein>
<dbReference type="InterPro" id="IPR001789">
    <property type="entry name" value="Sig_transdc_resp-reg_receiver"/>
</dbReference>
<dbReference type="STRING" id="497965.Cyan7822_2985"/>